<keyword evidence="2" id="KW-1133">Transmembrane helix</keyword>
<sequence length="121" mass="13434">MGSDDEHGVGDDEGLSDDQSGFPRPTRLDYTYSDLYADFGSLPERSYAREMVSLGLLTFVERFLTVICVTVPESIMHHFQWVNKVVSWICVIFVLQVIGVLWAFNINVISNLALMAGGSVG</sequence>
<keyword evidence="2" id="KW-0812">Transmembrane</keyword>
<dbReference type="RefSeq" id="XP_014148491.1">
    <property type="nucleotide sequence ID" value="XM_014293016.1"/>
</dbReference>
<feature type="compositionally biased region" description="Basic and acidic residues" evidence="1">
    <location>
        <begin position="1"/>
        <end position="10"/>
    </location>
</feature>
<evidence type="ECO:0000256" key="2">
    <source>
        <dbReference type="SAM" id="Phobius"/>
    </source>
</evidence>
<dbReference type="GeneID" id="25913372"/>
<dbReference type="AlphaFoldDB" id="A0A0L0FCW0"/>
<keyword evidence="4" id="KW-1185">Reference proteome</keyword>
<organism evidence="3 4">
    <name type="scientific">Sphaeroforma arctica JP610</name>
    <dbReference type="NCBI Taxonomy" id="667725"/>
    <lineage>
        <taxon>Eukaryota</taxon>
        <taxon>Ichthyosporea</taxon>
        <taxon>Ichthyophonida</taxon>
        <taxon>Sphaeroforma</taxon>
    </lineage>
</organism>
<reference evidence="3 4" key="1">
    <citation type="submission" date="2011-02" db="EMBL/GenBank/DDBJ databases">
        <title>The Genome Sequence of Sphaeroforma arctica JP610.</title>
        <authorList>
            <consortium name="The Broad Institute Genome Sequencing Platform"/>
            <person name="Russ C."/>
            <person name="Cuomo C."/>
            <person name="Young S.K."/>
            <person name="Zeng Q."/>
            <person name="Gargeya S."/>
            <person name="Alvarado L."/>
            <person name="Berlin A."/>
            <person name="Chapman S.B."/>
            <person name="Chen Z."/>
            <person name="Freedman E."/>
            <person name="Gellesch M."/>
            <person name="Goldberg J."/>
            <person name="Griggs A."/>
            <person name="Gujja S."/>
            <person name="Heilman E."/>
            <person name="Heiman D."/>
            <person name="Howarth C."/>
            <person name="Mehta T."/>
            <person name="Neiman D."/>
            <person name="Pearson M."/>
            <person name="Roberts A."/>
            <person name="Saif S."/>
            <person name="Shea T."/>
            <person name="Shenoy N."/>
            <person name="Sisk P."/>
            <person name="Stolte C."/>
            <person name="Sykes S."/>
            <person name="White J."/>
            <person name="Yandava C."/>
            <person name="Burger G."/>
            <person name="Gray M.W."/>
            <person name="Holland P.W.H."/>
            <person name="King N."/>
            <person name="Lang F.B.F."/>
            <person name="Roger A.J."/>
            <person name="Ruiz-Trillo I."/>
            <person name="Haas B."/>
            <person name="Nusbaum C."/>
            <person name="Birren B."/>
        </authorList>
    </citation>
    <scope>NUCLEOTIDE SEQUENCE [LARGE SCALE GENOMIC DNA]</scope>
    <source>
        <strain evidence="3 4">JP610</strain>
    </source>
</reference>
<evidence type="ECO:0000256" key="1">
    <source>
        <dbReference type="SAM" id="MobiDB-lite"/>
    </source>
</evidence>
<accession>A0A0L0FCW0</accession>
<protein>
    <submittedName>
        <fullName evidence="3">Uncharacterized protein</fullName>
    </submittedName>
</protein>
<evidence type="ECO:0000313" key="4">
    <source>
        <dbReference type="Proteomes" id="UP000054560"/>
    </source>
</evidence>
<evidence type="ECO:0000313" key="3">
    <source>
        <dbReference type="EMBL" id="KNC74589.1"/>
    </source>
</evidence>
<dbReference type="EMBL" id="KQ244262">
    <property type="protein sequence ID" value="KNC74589.1"/>
    <property type="molecule type" value="Genomic_DNA"/>
</dbReference>
<proteinExistence type="predicted"/>
<feature type="region of interest" description="Disordered" evidence="1">
    <location>
        <begin position="1"/>
        <end position="28"/>
    </location>
</feature>
<name>A0A0L0FCW0_9EUKA</name>
<gene>
    <name evidence="3" type="ORF">SARC_12868</name>
</gene>
<feature type="non-terminal residue" evidence="3">
    <location>
        <position position="121"/>
    </location>
</feature>
<feature type="transmembrane region" description="Helical" evidence="2">
    <location>
        <begin position="85"/>
        <end position="104"/>
    </location>
</feature>
<keyword evidence="2" id="KW-0472">Membrane</keyword>
<dbReference type="Proteomes" id="UP000054560">
    <property type="component" value="Unassembled WGS sequence"/>
</dbReference>